<dbReference type="AlphaFoldDB" id="K9W1M5"/>
<keyword evidence="4" id="KW-1185">Reference proteome</keyword>
<gene>
    <name evidence="3" type="ORF">Cri9333_2791</name>
</gene>
<dbReference type="HOGENOM" id="CLU_068979_8_0_3"/>
<dbReference type="PANTHER" id="PTHR43540:SF6">
    <property type="entry name" value="ISOCHORISMATASE-LIKE DOMAIN-CONTAINING PROTEIN"/>
    <property type="match status" value="1"/>
</dbReference>
<dbReference type="GO" id="GO:0016787">
    <property type="term" value="F:hydrolase activity"/>
    <property type="evidence" value="ECO:0007669"/>
    <property type="project" value="UniProtKB-KW"/>
</dbReference>
<dbReference type="SUPFAM" id="SSF52499">
    <property type="entry name" value="Isochorismatase-like hydrolases"/>
    <property type="match status" value="1"/>
</dbReference>
<proteinExistence type="predicted"/>
<evidence type="ECO:0000259" key="2">
    <source>
        <dbReference type="Pfam" id="PF00857"/>
    </source>
</evidence>
<accession>K9W1M5</accession>
<sequence length="209" mass="23063">MPNYKIEPNSALLIIDAQQEYSNSNRPLFTSDFNETVLNINKISQACRQQKIPVFIVKHLLDRSGRNAGRMADFISEQVFIDGEQYAESDSSVVVDESDIVIEKTRYSAFINTNLEAYLKSLGINTVLVTGFMTGYCSVTTARHAHDLDYQVIYINDANSGPTFGNLGFGEVSVEDIKRVVATLLAGGVAEVIDTNEAINRITKAQVSV</sequence>
<dbReference type="Proteomes" id="UP000010472">
    <property type="component" value="Chromosome"/>
</dbReference>
<reference evidence="3 4" key="1">
    <citation type="submission" date="2012-06" db="EMBL/GenBank/DDBJ databases">
        <title>Finished chromosome of genome of Crinalium epipsammum PCC 9333.</title>
        <authorList>
            <consortium name="US DOE Joint Genome Institute"/>
            <person name="Gugger M."/>
            <person name="Coursin T."/>
            <person name="Rippka R."/>
            <person name="Tandeau De Marsac N."/>
            <person name="Huntemann M."/>
            <person name="Wei C.-L."/>
            <person name="Han J."/>
            <person name="Detter J.C."/>
            <person name="Han C."/>
            <person name="Tapia R."/>
            <person name="Davenport K."/>
            <person name="Daligault H."/>
            <person name="Erkkila T."/>
            <person name="Gu W."/>
            <person name="Munk A.C.C."/>
            <person name="Teshima H."/>
            <person name="Xu Y."/>
            <person name="Chain P."/>
            <person name="Chen A."/>
            <person name="Krypides N."/>
            <person name="Mavromatis K."/>
            <person name="Markowitz V."/>
            <person name="Szeto E."/>
            <person name="Ivanova N."/>
            <person name="Mikhailova N."/>
            <person name="Ovchinnikova G."/>
            <person name="Pagani I."/>
            <person name="Pati A."/>
            <person name="Goodwin L."/>
            <person name="Peters L."/>
            <person name="Pitluck S."/>
            <person name="Woyke T."/>
            <person name="Kerfeld C."/>
        </authorList>
    </citation>
    <scope>NUCLEOTIDE SEQUENCE [LARGE SCALE GENOMIC DNA]</scope>
    <source>
        <strain evidence="3 4">PCC 9333</strain>
    </source>
</reference>
<dbReference type="Gene3D" id="3.40.50.850">
    <property type="entry name" value="Isochorismatase-like"/>
    <property type="match status" value="1"/>
</dbReference>
<dbReference type="eggNOG" id="COG1335">
    <property type="taxonomic scope" value="Bacteria"/>
</dbReference>
<evidence type="ECO:0000313" key="4">
    <source>
        <dbReference type="Proteomes" id="UP000010472"/>
    </source>
</evidence>
<dbReference type="RefSeq" id="WP_015203747.1">
    <property type="nucleotide sequence ID" value="NC_019753.1"/>
</dbReference>
<feature type="domain" description="Isochorismatase-like" evidence="2">
    <location>
        <begin position="10"/>
        <end position="163"/>
    </location>
</feature>
<dbReference type="InterPro" id="IPR036380">
    <property type="entry name" value="Isochorismatase-like_sf"/>
</dbReference>
<dbReference type="STRING" id="1173022.Cri9333_2791"/>
<dbReference type="InterPro" id="IPR000868">
    <property type="entry name" value="Isochorismatase-like_dom"/>
</dbReference>
<organism evidence="3 4">
    <name type="scientific">Crinalium epipsammum PCC 9333</name>
    <dbReference type="NCBI Taxonomy" id="1173022"/>
    <lineage>
        <taxon>Bacteria</taxon>
        <taxon>Bacillati</taxon>
        <taxon>Cyanobacteriota</taxon>
        <taxon>Cyanophyceae</taxon>
        <taxon>Gomontiellales</taxon>
        <taxon>Gomontiellaceae</taxon>
        <taxon>Crinalium</taxon>
    </lineage>
</organism>
<dbReference type="OrthoDB" id="9785724at2"/>
<evidence type="ECO:0000313" key="3">
    <source>
        <dbReference type="EMBL" id="AFZ13637.1"/>
    </source>
</evidence>
<name>K9W1M5_9CYAN</name>
<dbReference type="PANTHER" id="PTHR43540">
    <property type="entry name" value="PEROXYUREIDOACRYLATE/UREIDOACRYLATE AMIDOHYDROLASE-RELATED"/>
    <property type="match status" value="1"/>
</dbReference>
<dbReference type="InterPro" id="IPR050272">
    <property type="entry name" value="Isochorismatase-like_hydrls"/>
</dbReference>
<keyword evidence="1 3" id="KW-0378">Hydrolase</keyword>
<dbReference type="EMBL" id="CP003620">
    <property type="protein sequence ID" value="AFZ13637.1"/>
    <property type="molecule type" value="Genomic_DNA"/>
</dbReference>
<evidence type="ECO:0000256" key="1">
    <source>
        <dbReference type="ARBA" id="ARBA00022801"/>
    </source>
</evidence>
<protein>
    <submittedName>
        <fullName evidence="3">Isochorismatase hydrolase</fullName>
    </submittedName>
</protein>
<dbReference type="KEGG" id="cep:Cri9333_2791"/>
<dbReference type="Pfam" id="PF00857">
    <property type="entry name" value="Isochorismatase"/>
    <property type="match status" value="1"/>
</dbReference>